<proteinExistence type="predicted"/>
<feature type="coiled-coil region" evidence="1">
    <location>
        <begin position="14"/>
        <end position="151"/>
    </location>
</feature>
<sequence length="260" mass="28984">MKADLFDQRRLLELQAVDTQLSQLAQRRRKLDADPVLATAQQRLRALNDKAANLTGDLADLDRDIERVEREVELVTKRADGDRARMASGAATAKELEGLQSELESLARRQGTLEDDELELMERREGLDAELNDVRRQVEEARVVLGDAEADRGRQIGEIDAETAEASSTREALAINIPDRLVELYERIHAKQPIAAAELVGRRCGSCRIEKPPADMIPIRSAPIDEVLRCEECGCVLIRTELPKSGPAPLASQDELKKYQ</sequence>
<organism evidence="3 4">
    <name type="scientific">Glycomyces harbinensis</name>
    <dbReference type="NCBI Taxonomy" id="58114"/>
    <lineage>
        <taxon>Bacteria</taxon>
        <taxon>Bacillati</taxon>
        <taxon>Actinomycetota</taxon>
        <taxon>Actinomycetes</taxon>
        <taxon>Glycomycetales</taxon>
        <taxon>Glycomycetaceae</taxon>
        <taxon>Glycomyces</taxon>
    </lineage>
</organism>
<evidence type="ECO:0000256" key="1">
    <source>
        <dbReference type="SAM" id="Coils"/>
    </source>
</evidence>
<dbReference type="RefSeq" id="WP_091038781.1">
    <property type="nucleotide sequence ID" value="NZ_FNAD01000012.1"/>
</dbReference>
<dbReference type="InterPro" id="IPR052376">
    <property type="entry name" value="Oxidative_Scav/Glycosyltrans"/>
</dbReference>
<dbReference type="PANTHER" id="PTHR39082">
    <property type="entry name" value="PHOSPHOLIPASE C-BETA-2-RELATED"/>
    <property type="match status" value="1"/>
</dbReference>
<keyword evidence="4" id="KW-1185">Reference proteome</keyword>
<keyword evidence="1" id="KW-0175">Coiled coil</keyword>
<reference evidence="4" key="1">
    <citation type="submission" date="2016-10" db="EMBL/GenBank/DDBJ databases">
        <authorList>
            <person name="Varghese N."/>
            <person name="Submissions S."/>
        </authorList>
    </citation>
    <scope>NUCLEOTIDE SEQUENCE [LARGE SCALE GENOMIC DNA]</scope>
    <source>
        <strain evidence="4">CGMCC 4.3516</strain>
    </source>
</reference>
<dbReference type="PANTHER" id="PTHR39082:SF1">
    <property type="entry name" value="SCAVENGER RECEPTOR CLASS A MEMBER 3"/>
    <property type="match status" value="1"/>
</dbReference>
<dbReference type="OrthoDB" id="9784388at2"/>
<evidence type="ECO:0000313" key="4">
    <source>
        <dbReference type="Proteomes" id="UP000198949"/>
    </source>
</evidence>
<dbReference type="Proteomes" id="UP000198949">
    <property type="component" value="Unassembled WGS sequence"/>
</dbReference>
<dbReference type="AlphaFoldDB" id="A0A1G7A3J1"/>
<accession>A0A1G7A3J1</accession>
<gene>
    <name evidence="3" type="ORF">SAMN05216270_112133</name>
</gene>
<dbReference type="EMBL" id="FNAD01000012">
    <property type="protein sequence ID" value="SDE09464.1"/>
    <property type="molecule type" value="Genomic_DNA"/>
</dbReference>
<name>A0A1G7A3J1_9ACTN</name>
<evidence type="ECO:0000259" key="2">
    <source>
        <dbReference type="Pfam" id="PF24481"/>
    </source>
</evidence>
<evidence type="ECO:0000313" key="3">
    <source>
        <dbReference type="EMBL" id="SDE09464.1"/>
    </source>
</evidence>
<dbReference type="InterPro" id="IPR056003">
    <property type="entry name" value="CT398_CC_hairpin"/>
</dbReference>
<dbReference type="Pfam" id="PF24481">
    <property type="entry name" value="CT398_CC"/>
    <property type="match status" value="1"/>
</dbReference>
<dbReference type="STRING" id="58114.SAMN05216270_112133"/>
<protein>
    <recommendedName>
        <fullName evidence="2">CT398-like coiled coil hairpin domain-containing protein</fullName>
    </recommendedName>
</protein>
<dbReference type="Gene3D" id="1.10.287.1490">
    <property type="match status" value="1"/>
</dbReference>
<feature type="domain" description="CT398-like coiled coil hairpin" evidence="2">
    <location>
        <begin position="14"/>
        <end position="192"/>
    </location>
</feature>